<accession>A0AAV9EB75</accession>
<dbReference type="Proteomes" id="UP001180020">
    <property type="component" value="Unassembled WGS sequence"/>
</dbReference>
<reference evidence="2" key="1">
    <citation type="journal article" date="2023" name="Nat. Commun.">
        <title>Diploid and tetraploid genomes of Acorus and the evolution of monocots.</title>
        <authorList>
            <person name="Ma L."/>
            <person name="Liu K.W."/>
            <person name="Li Z."/>
            <person name="Hsiao Y.Y."/>
            <person name="Qi Y."/>
            <person name="Fu T."/>
            <person name="Tang G.D."/>
            <person name="Zhang D."/>
            <person name="Sun W.H."/>
            <person name="Liu D.K."/>
            <person name="Li Y."/>
            <person name="Chen G.Z."/>
            <person name="Liu X.D."/>
            <person name="Liao X.Y."/>
            <person name="Jiang Y.T."/>
            <person name="Yu X."/>
            <person name="Hao Y."/>
            <person name="Huang J."/>
            <person name="Zhao X.W."/>
            <person name="Ke S."/>
            <person name="Chen Y.Y."/>
            <person name="Wu W.L."/>
            <person name="Hsu J.L."/>
            <person name="Lin Y.F."/>
            <person name="Huang M.D."/>
            <person name="Li C.Y."/>
            <person name="Huang L."/>
            <person name="Wang Z.W."/>
            <person name="Zhao X."/>
            <person name="Zhong W.Y."/>
            <person name="Peng D.H."/>
            <person name="Ahmad S."/>
            <person name="Lan S."/>
            <person name="Zhang J.S."/>
            <person name="Tsai W.C."/>
            <person name="Van de Peer Y."/>
            <person name="Liu Z.J."/>
        </authorList>
    </citation>
    <scope>NUCLEOTIDE SEQUENCE</scope>
    <source>
        <strain evidence="2">CP</strain>
    </source>
</reference>
<organism evidence="2 3">
    <name type="scientific">Acorus calamus</name>
    <name type="common">Sweet flag</name>
    <dbReference type="NCBI Taxonomy" id="4465"/>
    <lineage>
        <taxon>Eukaryota</taxon>
        <taxon>Viridiplantae</taxon>
        <taxon>Streptophyta</taxon>
        <taxon>Embryophyta</taxon>
        <taxon>Tracheophyta</taxon>
        <taxon>Spermatophyta</taxon>
        <taxon>Magnoliopsida</taxon>
        <taxon>Liliopsida</taxon>
        <taxon>Acoraceae</taxon>
        <taxon>Acorus</taxon>
    </lineage>
</organism>
<dbReference type="InterPro" id="IPR007321">
    <property type="entry name" value="Transposase_28"/>
</dbReference>
<comment type="caution">
    <text evidence="2">The sequence shown here is derived from an EMBL/GenBank/DDBJ whole genome shotgun (WGS) entry which is preliminary data.</text>
</comment>
<feature type="domain" description="Transposase (putative) gypsy type" evidence="1">
    <location>
        <begin position="43"/>
        <end position="83"/>
    </location>
</feature>
<dbReference type="EMBL" id="JAUJYO010000008">
    <property type="protein sequence ID" value="KAK1310637.1"/>
    <property type="molecule type" value="Genomic_DNA"/>
</dbReference>
<proteinExistence type="predicted"/>
<evidence type="ECO:0000313" key="2">
    <source>
        <dbReference type="EMBL" id="KAK1310637.1"/>
    </source>
</evidence>
<dbReference type="AlphaFoldDB" id="A0AAV9EB75"/>
<protein>
    <recommendedName>
        <fullName evidence="1">Transposase (putative) gypsy type domain-containing protein</fullName>
    </recommendedName>
</protein>
<sequence>MVQKRLPLLRGVTVKLVEGGSFVRDGAGLLMGEAYFSVYHLTAVQFPLHPFISTFLSFFGLAPMQVHPNVFRVLAAVLYLNETRGYGIGIREVMYFYRFARCPRSS</sequence>
<gene>
    <name evidence="2" type="ORF">QJS10_CPA08g00751</name>
</gene>
<keyword evidence="3" id="KW-1185">Reference proteome</keyword>
<dbReference type="Pfam" id="PF04195">
    <property type="entry name" value="Transposase_28"/>
    <property type="match status" value="1"/>
</dbReference>
<evidence type="ECO:0000313" key="3">
    <source>
        <dbReference type="Proteomes" id="UP001180020"/>
    </source>
</evidence>
<evidence type="ECO:0000259" key="1">
    <source>
        <dbReference type="Pfam" id="PF04195"/>
    </source>
</evidence>
<reference evidence="2" key="2">
    <citation type="submission" date="2023-06" db="EMBL/GenBank/DDBJ databases">
        <authorList>
            <person name="Ma L."/>
            <person name="Liu K.-W."/>
            <person name="Li Z."/>
            <person name="Hsiao Y.-Y."/>
            <person name="Qi Y."/>
            <person name="Fu T."/>
            <person name="Tang G."/>
            <person name="Zhang D."/>
            <person name="Sun W.-H."/>
            <person name="Liu D.-K."/>
            <person name="Li Y."/>
            <person name="Chen G.-Z."/>
            <person name="Liu X.-D."/>
            <person name="Liao X.-Y."/>
            <person name="Jiang Y.-T."/>
            <person name="Yu X."/>
            <person name="Hao Y."/>
            <person name="Huang J."/>
            <person name="Zhao X.-W."/>
            <person name="Ke S."/>
            <person name="Chen Y.-Y."/>
            <person name="Wu W.-L."/>
            <person name="Hsu J.-L."/>
            <person name="Lin Y.-F."/>
            <person name="Huang M.-D."/>
            <person name="Li C.-Y."/>
            <person name="Huang L."/>
            <person name="Wang Z.-W."/>
            <person name="Zhao X."/>
            <person name="Zhong W.-Y."/>
            <person name="Peng D.-H."/>
            <person name="Ahmad S."/>
            <person name="Lan S."/>
            <person name="Zhang J.-S."/>
            <person name="Tsai W.-C."/>
            <person name="Van De Peer Y."/>
            <person name="Liu Z.-J."/>
        </authorList>
    </citation>
    <scope>NUCLEOTIDE SEQUENCE</scope>
    <source>
        <strain evidence="2">CP</strain>
        <tissue evidence="2">Leaves</tissue>
    </source>
</reference>
<name>A0AAV9EB75_ACOCL</name>